<dbReference type="OrthoDB" id="2102561at2759"/>
<dbReference type="PANTHER" id="PTHR44169">
    <property type="entry name" value="NADPH-DEPENDENT 1-ACYLDIHYDROXYACETONE PHOSPHATE REDUCTASE"/>
    <property type="match status" value="1"/>
</dbReference>
<evidence type="ECO:0000256" key="2">
    <source>
        <dbReference type="ARBA" id="ARBA00023002"/>
    </source>
</evidence>
<accession>A0A0F7ZPG2</accession>
<dbReference type="Pfam" id="PF00106">
    <property type="entry name" value="adh_short"/>
    <property type="match status" value="1"/>
</dbReference>
<protein>
    <recommendedName>
        <fullName evidence="6">NADPH-dependent 1-acyldihydroxyacetone phosphate reductase</fullName>
    </recommendedName>
</protein>
<organism evidence="4 5">
    <name type="scientific">Hirsutella minnesotensis 3608</name>
    <dbReference type="NCBI Taxonomy" id="1043627"/>
    <lineage>
        <taxon>Eukaryota</taxon>
        <taxon>Fungi</taxon>
        <taxon>Dikarya</taxon>
        <taxon>Ascomycota</taxon>
        <taxon>Pezizomycotina</taxon>
        <taxon>Sordariomycetes</taxon>
        <taxon>Hypocreomycetidae</taxon>
        <taxon>Hypocreales</taxon>
        <taxon>Ophiocordycipitaceae</taxon>
        <taxon>Hirsutella</taxon>
    </lineage>
</organism>
<gene>
    <name evidence="4" type="ORF">HIM_05141</name>
</gene>
<proteinExistence type="inferred from homology"/>
<dbReference type="CDD" id="cd05374">
    <property type="entry name" value="17beta-HSD-like_SDR_c"/>
    <property type="match status" value="1"/>
</dbReference>
<dbReference type="GO" id="GO:0005811">
    <property type="term" value="C:lipid droplet"/>
    <property type="evidence" value="ECO:0007669"/>
    <property type="project" value="TreeGrafter"/>
</dbReference>
<dbReference type="InterPro" id="IPR002347">
    <property type="entry name" value="SDR_fam"/>
</dbReference>
<dbReference type="GO" id="GO:0005783">
    <property type="term" value="C:endoplasmic reticulum"/>
    <property type="evidence" value="ECO:0007669"/>
    <property type="project" value="TreeGrafter"/>
</dbReference>
<dbReference type="InterPro" id="IPR036291">
    <property type="entry name" value="NAD(P)-bd_dom_sf"/>
</dbReference>
<reference evidence="4 5" key="1">
    <citation type="journal article" date="2014" name="Genome Biol. Evol.">
        <title>Comparative genomics and transcriptomics analyses reveal divergent lifestyle features of nematode endoparasitic fungus Hirsutella minnesotensis.</title>
        <authorList>
            <person name="Lai Y."/>
            <person name="Liu K."/>
            <person name="Zhang X."/>
            <person name="Zhang X."/>
            <person name="Li K."/>
            <person name="Wang N."/>
            <person name="Shu C."/>
            <person name="Wu Y."/>
            <person name="Wang C."/>
            <person name="Bushley K.E."/>
            <person name="Xiang M."/>
            <person name="Liu X."/>
        </authorList>
    </citation>
    <scope>NUCLEOTIDE SEQUENCE [LARGE SCALE GENOMIC DNA]</scope>
    <source>
        <strain evidence="4 5">3608</strain>
    </source>
</reference>
<dbReference type="GO" id="GO:0006654">
    <property type="term" value="P:phosphatidic acid biosynthetic process"/>
    <property type="evidence" value="ECO:0007669"/>
    <property type="project" value="TreeGrafter"/>
</dbReference>
<comment type="similarity">
    <text evidence="1 3">Belongs to the short-chain dehydrogenases/reductases (SDR) family.</text>
</comment>
<evidence type="ECO:0000256" key="1">
    <source>
        <dbReference type="ARBA" id="ARBA00006484"/>
    </source>
</evidence>
<evidence type="ECO:0008006" key="6">
    <source>
        <dbReference type="Google" id="ProtNLM"/>
    </source>
</evidence>
<dbReference type="Proteomes" id="UP000054481">
    <property type="component" value="Unassembled WGS sequence"/>
</dbReference>
<name>A0A0F7ZPG2_9HYPO</name>
<evidence type="ECO:0000256" key="3">
    <source>
        <dbReference type="RuleBase" id="RU000363"/>
    </source>
</evidence>
<dbReference type="PANTHER" id="PTHR44169:SF6">
    <property type="entry name" value="NADPH-DEPENDENT 1-ACYLDIHYDROXYACETONE PHOSPHATE REDUCTASE"/>
    <property type="match status" value="1"/>
</dbReference>
<dbReference type="PRINTS" id="PR00081">
    <property type="entry name" value="GDHRDH"/>
</dbReference>
<dbReference type="SUPFAM" id="SSF51735">
    <property type="entry name" value="NAD(P)-binding Rossmann-fold domains"/>
    <property type="match status" value="1"/>
</dbReference>
<sequence>MGSKTVLVTGCSGGGIGASIALALANRGHHVFASARSISRIPQQLSELSNVTLLTLDVTSPRSIIAAEQAVVDSGRELDILINNAGAGYSMPVLDIDIDQAKQVYEVNVWGVLRTTQIFAKQLIRNKGRVVNISTCGAVLNTPWISSYSSSKAALTCMSETMRLELSPFGVSVVTIMAGIITTHFHDNEAAFHLGETSRYAFIEDIIATWASGQAKPKGTPPDLFAEQIVEDIVKSTKTGLLWRGAHAGMSRFVATWLPRTVRDALMCTGQGLKELAEYLRQGS</sequence>
<dbReference type="GO" id="GO:0004806">
    <property type="term" value="F:triacylglycerol lipase activity"/>
    <property type="evidence" value="ECO:0007669"/>
    <property type="project" value="TreeGrafter"/>
</dbReference>
<dbReference type="GO" id="GO:0019433">
    <property type="term" value="P:triglyceride catabolic process"/>
    <property type="evidence" value="ECO:0007669"/>
    <property type="project" value="TreeGrafter"/>
</dbReference>
<dbReference type="Gene3D" id="3.40.50.720">
    <property type="entry name" value="NAD(P)-binding Rossmann-like Domain"/>
    <property type="match status" value="1"/>
</dbReference>
<keyword evidence="5" id="KW-1185">Reference proteome</keyword>
<dbReference type="EMBL" id="KQ030517">
    <property type="protein sequence ID" value="KJZ75445.1"/>
    <property type="molecule type" value="Genomic_DNA"/>
</dbReference>
<keyword evidence="2" id="KW-0560">Oxidoreductase</keyword>
<evidence type="ECO:0000313" key="4">
    <source>
        <dbReference type="EMBL" id="KJZ75445.1"/>
    </source>
</evidence>
<evidence type="ECO:0000313" key="5">
    <source>
        <dbReference type="Proteomes" id="UP000054481"/>
    </source>
</evidence>
<dbReference type="PRINTS" id="PR00080">
    <property type="entry name" value="SDRFAMILY"/>
</dbReference>
<dbReference type="AlphaFoldDB" id="A0A0F7ZPG2"/>
<dbReference type="GO" id="GO:0000140">
    <property type="term" value="F:acylglycerone-phosphate reductase (NADP+) activity"/>
    <property type="evidence" value="ECO:0007669"/>
    <property type="project" value="TreeGrafter"/>
</dbReference>